<gene>
    <name evidence="5" type="ORF">Adt_20510</name>
</gene>
<evidence type="ECO:0000313" key="6">
    <source>
        <dbReference type="Proteomes" id="UP001604336"/>
    </source>
</evidence>
<evidence type="ECO:0000259" key="4">
    <source>
        <dbReference type="Pfam" id="PF13947"/>
    </source>
</evidence>
<keyword evidence="5" id="KW-0723">Serine/threonine-protein kinase</keyword>
<dbReference type="PANTHER" id="PTHR33138:SF30">
    <property type="entry name" value="LEAF RUST 10 DISEASE-RESISTANCE LOCUS RECEPTOR-LIKE PROTEIN KINASE-LIKE 2.7"/>
    <property type="match status" value="1"/>
</dbReference>
<comment type="subcellular location">
    <subcellularLocation>
        <location evidence="1">Membrane</location>
        <topology evidence="1">Single-pass membrane protein</topology>
    </subcellularLocation>
</comment>
<dbReference type="GO" id="GO:0004674">
    <property type="term" value="F:protein serine/threonine kinase activity"/>
    <property type="evidence" value="ECO:0007669"/>
    <property type="project" value="UniProtKB-KW"/>
</dbReference>
<dbReference type="AlphaFoldDB" id="A0ABD1SWS9"/>
<feature type="domain" description="Wall-associated receptor kinase galacturonan-binding" evidence="4">
    <location>
        <begin position="35"/>
        <end position="98"/>
    </location>
</feature>
<keyword evidence="6" id="KW-1185">Reference proteome</keyword>
<dbReference type="PROSITE" id="PS51257">
    <property type="entry name" value="PROKAR_LIPOPROTEIN"/>
    <property type="match status" value="1"/>
</dbReference>
<feature type="signal peptide" evidence="3">
    <location>
        <begin position="1"/>
        <end position="26"/>
    </location>
</feature>
<name>A0ABD1SWS9_9LAMI</name>
<evidence type="ECO:0000256" key="1">
    <source>
        <dbReference type="ARBA" id="ARBA00004167"/>
    </source>
</evidence>
<dbReference type="GO" id="GO:0016020">
    <property type="term" value="C:membrane"/>
    <property type="evidence" value="ECO:0007669"/>
    <property type="project" value="UniProtKB-SubCell"/>
</dbReference>
<keyword evidence="5" id="KW-0808">Transferase</keyword>
<evidence type="ECO:0000256" key="2">
    <source>
        <dbReference type="ARBA" id="ARBA00022729"/>
    </source>
</evidence>
<evidence type="ECO:0000313" key="5">
    <source>
        <dbReference type="EMBL" id="KAL2504889.1"/>
    </source>
</evidence>
<dbReference type="Proteomes" id="UP001604336">
    <property type="component" value="Unassembled WGS sequence"/>
</dbReference>
<dbReference type="Pfam" id="PF13947">
    <property type="entry name" value="GUB_WAK_bind"/>
    <property type="match status" value="1"/>
</dbReference>
<sequence>MPIRNLLFSGSTIFILFVSCLTICRGQNNSYNVPSSCGNINIKHPFSLGLKGVSQNNADTDFNYTLECQNNQTIYYSGSMKFRVQAINYNDYTIRLSDPGLDSHNYSSCPIYSSNQVYNILPSSSDTWYNNIDITFVNCLSPVNNTLYVKNAFCSDKTSFSNYSGIHSYVAVGSIMTSDLEQHCNIDRVYPTSAHWPIKDITSYSSIHDLLAYGFEIKWYFPPSCHECYSINSDFVVEKNCNRGVLLPQPSFFCK</sequence>
<dbReference type="InterPro" id="IPR025287">
    <property type="entry name" value="WAK_GUB"/>
</dbReference>
<keyword evidence="5" id="KW-0418">Kinase</keyword>
<organism evidence="5 6">
    <name type="scientific">Abeliophyllum distichum</name>
    <dbReference type="NCBI Taxonomy" id="126358"/>
    <lineage>
        <taxon>Eukaryota</taxon>
        <taxon>Viridiplantae</taxon>
        <taxon>Streptophyta</taxon>
        <taxon>Embryophyta</taxon>
        <taxon>Tracheophyta</taxon>
        <taxon>Spermatophyta</taxon>
        <taxon>Magnoliopsida</taxon>
        <taxon>eudicotyledons</taxon>
        <taxon>Gunneridae</taxon>
        <taxon>Pentapetalae</taxon>
        <taxon>asterids</taxon>
        <taxon>lamiids</taxon>
        <taxon>Lamiales</taxon>
        <taxon>Oleaceae</taxon>
        <taxon>Forsythieae</taxon>
        <taxon>Abeliophyllum</taxon>
    </lineage>
</organism>
<accession>A0ABD1SWS9</accession>
<reference evidence="6" key="1">
    <citation type="submission" date="2024-07" db="EMBL/GenBank/DDBJ databases">
        <title>Two chromosome-level genome assemblies of Korean endemic species Abeliophyllum distichum and Forsythia ovata (Oleaceae).</title>
        <authorList>
            <person name="Jang H."/>
        </authorList>
    </citation>
    <scope>NUCLEOTIDE SEQUENCE [LARGE SCALE GENOMIC DNA]</scope>
</reference>
<comment type="caution">
    <text evidence="5">The sequence shown here is derived from an EMBL/GenBank/DDBJ whole genome shotgun (WGS) entry which is preliminary data.</text>
</comment>
<proteinExistence type="predicted"/>
<dbReference type="PANTHER" id="PTHR33138">
    <property type="entry name" value="OS01G0690200 PROTEIN"/>
    <property type="match status" value="1"/>
</dbReference>
<dbReference type="EMBL" id="JBFOLK010000006">
    <property type="protein sequence ID" value="KAL2504889.1"/>
    <property type="molecule type" value="Genomic_DNA"/>
</dbReference>
<keyword evidence="2 3" id="KW-0732">Signal</keyword>
<evidence type="ECO:0000256" key="3">
    <source>
        <dbReference type="SAM" id="SignalP"/>
    </source>
</evidence>
<protein>
    <submittedName>
        <fullName evidence="5">Serine/threonine protein kinase</fullName>
    </submittedName>
</protein>
<feature type="chain" id="PRO_5044746889" evidence="3">
    <location>
        <begin position="27"/>
        <end position="255"/>
    </location>
</feature>